<accession>A0A8H7V1W6</accession>
<feature type="domain" description="Ricin B lectin" evidence="1">
    <location>
        <begin position="5"/>
        <end position="136"/>
    </location>
</feature>
<dbReference type="CDD" id="cd23454">
    <property type="entry name" value="beta-trefoil_Ricin_GllA-1"/>
    <property type="match status" value="1"/>
</dbReference>
<dbReference type="EMBL" id="JAEPRC010000137">
    <property type="protein sequence ID" value="KAG2207081.1"/>
    <property type="molecule type" value="Genomic_DNA"/>
</dbReference>
<evidence type="ECO:0000313" key="3">
    <source>
        <dbReference type="Proteomes" id="UP000650833"/>
    </source>
</evidence>
<keyword evidence="3" id="KW-1185">Reference proteome</keyword>
<protein>
    <recommendedName>
        <fullName evidence="1">Ricin B lectin domain-containing protein</fullName>
    </recommendedName>
</protein>
<sequence>MFPSEGYFFLKSQKTGLVLDINGENKAGSKLVVRTKEDESNLDNQLWTFEHGYLVSKKTSFVVDIEGGDLRSDKRLLQFDRKKTMAHNQRWGIRDGFIYPVADPRLVLSAKEDSGSEVTVTYRKEEENDLQQWYLESFEGDY</sequence>
<proteinExistence type="predicted"/>
<dbReference type="Proteomes" id="UP000650833">
    <property type="component" value="Unassembled WGS sequence"/>
</dbReference>
<dbReference type="SUPFAM" id="SSF50370">
    <property type="entry name" value="Ricin B-like lectins"/>
    <property type="match status" value="1"/>
</dbReference>
<reference evidence="2" key="1">
    <citation type="submission" date="2020-12" db="EMBL/GenBank/DDBJ databases">
        <title>Metabolic potential, ecology and presence of endohyphal bacteria is reflected in genomic diversity of Mucoromycotina.</title>
        <authorList>
            <person name="Muszewska A."/>
            <person name="Okrasinska A."/>
            <person name="Steczkiewicz K."/>
            <person name="Drgas O."/>
            <person name="Orlowska M."/>
            <person name="Perlinska-Lenart U."/>
            <person name="Aleksandrzak-Piekarczyk T."/>
            <person name="Szatraj K."/>
            <person name="Zielenkiewicz U."/>
            <person name="Pilsyk S."/>
            <person name="Malc E."/>
            <person name="Mieczkowski P."/>
            <person name="Kruszewska J.S."/>
            <person name="Biernat P."/>
            <person name="Pawlowska J."/>
        </authorList>
    </citation>
    <scope>NUCLEOTIDE SEQUENCE</scope>
    <source>
        <strain evidence="2">CBS 226.32</strain>
    </source>
</reference>
<dbReference type="SMART" id="SM00458">
    <property type="entry name" value="RICIN"/>
    <property type="match status" value="1"/>
</dbReference>
<dbReference type="OrthoDB" id="9895617at2759"/>
<dbReference type="PROSITE" id="PS50231">
    <property type="entry name" value="RICIN_B_LECTIN"/>
    <property type="match status" value="1"/>
</dbReference>
<dbReference type="InterPro" id="IPR000772">
    <property type="entry name" value="Ricin_B_lectin"/>
</dbReference>
<dbReference type="Pfam" id="PF00652">
    <property type="entry name" value="Ricin_B_lectin"/>
    <property type="match status" value="1"/>
</dbReference>
<dbReference type="AlphaFoldDB" id="A0A8H7V1W6"/>
<gene>
    <name evidence="2" type="ORF">INT46_003616</name>
</gene>
<dbReference type="Gene3D" id="2.80.10.50">
    <property type="match status" value="1"/>
</dbReference>
<evidence type="ECO:0000259" key="1">
    <source>
        <dbReference type="SMART" id="SM00458"/>
    </source>
</evidence>
<dbReference type="InterPro" id="IPR035992">
    <property type="entry name" value="Ricin_B-like_lectins"/>
</dbReference>
<evidence type="ECO:0000313" key="2">
    <source>
        <dbReference type="EMBL" id="KAG2207081.1"/>
    </source>
</evidence>
<comment type="caution">
    <text evidence="2">The sequence shown here is derived from an EMBL/GenBank/DDBJ whole genome shotgun (WGS) entry which is preliminary data.</text>
</comment>
<name>A0A8H7V1W6_9FUNG</name>
<organism evidence="2 3">
    <name type="scientific">Mucor plumbeus</name>
    <dbReference type="NCBI Taxonomy" id="97098"/>
    <lineage>
        <taxon>Eukaryota</taxon>
        <taxon>Fungi</taxon>
        <taxon>Fungi incertae sedis</taxon>
        <taxon>Mucoromycota</taxon>
        <taxon>Mucoromycotina</taxon>
        <taxon>Mucoromycetes</taxon>
        <taxon>Mucorales</taxon>
        <taxon>Mucorineae</taxon>
        <taxon>Mucoraceae</taxon>
        <taxon>Mucor</taxon>
    </lineage>
</organism>